<proteinExistence type="predicted"/>
<evidence type="ECO:0000313" key="2">
    <source>
        <dbReference type="Proteomes" id="UP000225548"/>
    </source>
</evidence>
<keyword evidence="2" id="KW-1185">Reference proteome</keyword>
<dbReference type="EMBL" id="PDJG01000001">
    <property type="protein sequence ID" value="PFG34803.1"/>
    <property type="molecule type" value="Genomic_DNA"/>
</dbReference>
<organism evidence="1 2">
    <name type="scientific">Sanguibacter antarcticus</name>
    <dbReference type="NCBI Taxonomy" id="372484"/>
    <lineage>
        <taxon>Bacteria</taxon>
        <taxon>Bacillati</taxon>
        <taxon>Actinomycetota</taxon>
        <taxon>Actinomycetes</taxon>
        <taxon>Micrococcales</taxon>
        <taxon>Sanguibacteraceae</taxon>
        <taxon>Sanguibacter</taxon>
    </lineage>
</organism>
<evidence type="ECO:0000313" key="1">
    <source>
        <dbReference type="EMBL" id="PFG34803.1"/>
    </source>
</evidence>
<protein>
    <submittedName>
        <fullName evidence="1">Uncharacterized protein</fullName>
    </submittedName>
</protein>
<dbReference type="Proteomes" id="UP000225548">
    <property type="component" value="Unassembled WGS sequence"/>
</dbReference>
<name>A0A2A9E7I3_9MICO</name>
<reference evidence="1 2" key="1">
    <citation type="submission" date="2017-10" db="EMBL/GenBank/DDBJ databases">
        <title>Sequencing the genomes of 1000 actinobacteria strains.</title>
        <authorList>
            <person name="Klenk H.-P."/>
        </authorList>
    </citation>
    <scope>NUCLEOTIDE SEQUENCE [LARGE SCALE GENOMIC DNA]</scope>
    <source>
        <strain evidence="1 2">DSM 18966</strain>
    </source>
</reference>
<gene>
    <name evidence="1" type="ORF">ATL42_2726</name>
</gene>
<sequence>MTLVTDSATAQVYDQRVIHLEALTHRIPSDQQGTDEEPGPLLKASGESYPLARAQIFEQVPTGYRLTWIRTIPTP</sequence>
<accession>A0A2A9E7I3</accession>
<comment type="caution">
    <text evidence="1">The sequence shown here is derived from an EMBL/GenBank/DDBJ whole genome shotgun (WGS) entry which is preliminary data.</text>
</comment>
<dbReference type="AlphaFoldDB" id="A0A2A9E7I3"/>